<dbReference type="AlphaFoldDB" id="A0A4U6TKW2"/>
<dbReference type="EMBL" id="CM016559">
    <property type="protein sequence ID" value="TKW02412.1"/>
    <property type="molecule type" value="Genomic_DNA"/>
</dbReference>
<keyword evidence="3" id="KW-1185">Reference proteome</keyword>
<proteinExistence type="predicted"/>
<name>A0A4U6TKW2_SETVI</name>
<dbReference type="SUPFAM" id="SSF52047">
    <property type="entry name" value="RNI-like"/>
    <property type="match status" value="1"/>
</dbReference>
<dbReference type="OMA" id="EPICNEL"/>
<organism evidence="2 3">
    <name type="scientific">Setaria viridis</name>
    <name type="common">Green bristlegrass</name>
    <name type="synonym">Setaria italica subsp. viridis</name>
    <dbReference type="NCBI Taxonomy" id="4556"/>
    <lineage>
        <taxon>Eukaryota</taxon>
        <taxon>Viridiplantae</taxon>
        <taxon>Streptophyta</taxon>
        <taxon>Embryophyta</taxon>
        <taxon>Tracheophyta</taxon>
        <taxon>Spermatophyta</taxon>
        <taxon>Magnoliopsida</taxon>
        <taxon>Liliopsida</taxon>
        <taxon>Poales</taxon>
        <taxon>Poaceae</taxon>
        <taxon>PACMAD clade</taxon>
        <taxon>Panicoideae</taxon>
        <taxon>Panicodae</taxon>
        <taxon>Paniceae</taxon>
        <taxon>Cenchrinae</taxon>
        <taxon>Setaria</taxon>
    </lineage>
</organism>
<reference evidence="2" key="1">
    <citation type="submission" date="2019-03" db="EMBL/GenBank/DDBJ databases">
        <title>WGS assembly of Setaria viridis.</title>
        <authorList>
            <person name="Huang P."/>
            <person name="Jenkins J."/>
            <person name="Grimwood J."/>
            <person name="Barry K."/>
            <person name="Healey A."/>
            <person name="Mamidi S."/>
            <person name="Sreedasyam A."/>
            <person name="Shu S."/>
            <person name="Feldman M."/>
            <person name="Wu J."/>
            <person name="Yu Y."/>
            <person name="Chen C."/>
            <person name="Johnson J."/>
            <person name="Rokhsar D."/>
            <person name="Baxter I."/>
            <person name="Schmutz J."/>
            <person name="Brutnell T."/>
            <person name="Kellogg E."/>
        </authorList>
    </citation>
    <scope>NUCLEOTIDE SEQUENCE [LARGE SCALE GENOMIC DNA]</scope>
</reference>
<evidence type="ECO:0000256" key="1">
    <source>
        <dbReference type="SAM" id="MobiDB-lite"/>
    </source>
</evidence>
<protein>
    <submittedName>
        <fullName evidence="2">Uncharacterized protein</fullName>
    </submittedName>
</protein>
<evidence type="ECO:0000313" key="3">
    <source>
        <dbReference type="Proteomes" id="UP000298652"/>
    </source>
</evidence>
<evidence type="ECO:0000313" key="2">
    <source>
        <dbReference type="EMBL" id="TKW02412.1"/>
    </source>
</evidence>
<dbReference type="Gene3D" id="3.80.10.10">
    <property type="entry name" value="Ribonuclease Inhibitor"/>
    <property type="match status" value="1"/>
</dbReference>
<dbReference type="Gramene" id="TKW02412">
    <property type="protein sequence ID" value="TKW02412"/>
    <property type="gene ID" value="SEVIR_8G242366v2"/>
</dbReference>
<sequence>MPNWEEWTFVVEEEEAIAAGKEGGEDGATAKKKGEAPPPKMQLLPRLKNLELVKCPKLRALPRQIRQQATSLKELLLRRVGSLKVVEDLPFLSEEFSIVRCESLETVLNLPKVRQLWVCCCPSLNRVEELDSLEQLWLDVDMQDLTSQWVSGLKQRRQQLHGEDLDIYPWLHSRAATKEGGLMIKCNDQDELT</sequence>
<dbReference type="InterPro" id="IPR032675">
    <property type="entry name" value="LRR_dom_sf"/>
</dbReference>
<dbReference type="Proteomes" id="UP000298652">
    <property type="component" value="Chromosome 8"/>
</dbReference>
<feature type="compositionally biased region" description="Basic and acidic residues" evidence="1">
    <location>
        <begin position="22"/>
        <end position="35"/>
    </location>
</feature>
<gene>
    <name evidence="2" type="ORF">SEVIR_8G242366v2</name>
</gene>
<accession>A0A4U6TKW2</accession>
<feature type="region of interest" description="Disordered" evidence="1">
    <location>
        <begin position="17"/>
        <end position="39"/>
    </location>
</feature>